<evidence type="ECO:0000256" key="1">
    <source>
        <dbReference type="SAM" id="MobiDB-lite"/>
    </source>
</evidence>
<name>A0A4Q9PY62_9APHY</name>
<sequence length="542" mass="58990">MPTSSSSWRAAVCTYRDSPSSKYRNASTEGHTAKAAAAAPGVPTWEAAYGTHRFRQPEQWPGEGRRCLLRLRDARVQEEYRTFIQGKLDDYWKRYPLSSYANLGSEDADAARSRKENQENLLILLRKLREGLLSIKRKDAFALEVYETSLYLAVLFKSPVQTTSTLSHIFPDLYISIASQSAQPPASASASSATKPSRVISDREKSLSTSLRTEKGPEVSLPGSALATTLIFLLHHLVTTYPSQVAFHTQVRQLHPALQAVLGTPIFDPTSRLPAEAALSEPLAPPSISKLKLNVDTPSETGPHLGSKESKPKPAIEATTKTKTNPAAASGRQPPAAPSPLSNTASPSSRAPAAPRVSHPPRPASARDWLRELARCLRTRNYARLEGLTRREVFGGFIHVNFAELDTDTSGRGQLIEAIDPIDSKGGATPSYEDLALEAIGVLVESLLEKARGVTWNVLRTAYREVSLSATPSAPAHDTGTTGDWLGRSLVLRACAPRTTGPDGASVRHAALEAWLDERCRRGEARRKQGEGMDGRWILVKA</sequence>
<dbReference type="Proteomes" id="UP000292082">
    <property type="component" value="Unassembled WGS sequence"/>
</dbReference>
<evidence type="ECO:0000313" key="2">
    <source>
        <dbReference type="EMBL" id="TBU59244.1"/>
    </source>
</evidence>
<organism evidence="2 3">
    <name type="scientific">Dichomitus squalens</name>
    <dbReference type="NCBI Taxonomy" id="114155"/>
    <lineage>
        <taxon>Eukaryota</taxon>
        <taxon>Fungi</taxon>
        <taxon>Dikarya</taxon>
        <taxon>Basidiomycota</taxon>
        <taxon>Agaricomycotina</taxon>
        <taxon>Agaricomycetes</taxon>
        <taxon>Polyporales</taxon>
        <taxon>Polyporaceae</taxon>
        <taxon>Dichomitus</taxon>
    </lineage>
</organism>
<feature type="region of interest" description="Disordered" evidence="1">
    <location>
        <begin position="185"/>
        <end position="219"/>
    </location>
</feature>
<protein>
    <submittedName>
        <fullName evidence="2">Uncharacterized protein</fullName>
    </submittedName>
</protein>
<evidence type="ECO:0000313" key="3">
    <source>
        <dbReference type="Proteomes" id="UP000292082"/>
    </source>
</evidence>
<feature type="region of interest" description="Disordered" evidence="1">
    <location>
        <begin position="288"/>
        <end position="364"/>
    </location>
</feature>
<dbReference type="PANTHER" id="PTHR39398:SF1">
    <property type="entry name" value="CSN8_PSMD8_EIF3K DOMAIN-CONTAINING PROTEIN"/>
    <property type="match status" value="1"/>
</dbReference>
<proteinExistence type="predicted"/>
<dbReference type="PANTHER" id="PTHR39398">
    <property type="entry name" value="YALI0F14311P"/>
    <property type="match status" value="1"/>
</dbReference>
<reference evidence="2 3" key="1">
    <citation type="submission" date="2019-01" db="EMBL/GenBank/DDBJ databases">
        <title>Draft genome sequences of three monokaryotic isolates of the white-rot basidiomycete fungus Dichomitus squalens.</title>
        <authorList>
            <consortium name="DOE Joint Genome Institute"/>
            <person name="Lopez S.C."/>
            <person name="Andreopoulos B."/>
            <person name="Pangilinan J."/>
            <person name="Lipzen A."/>
            <person name="Riley R."/>
            <person name="Ahrendt S."/>
            <person name="Ng V."/>
            <person name="Barry K."/>
            <person name="Daum C."/>
            <person name="Grigoriev I.V."/>
            <person name="Hilden K.S."/>
            <person name="Makela M.R."/>
            <person name="de Vries R.P."/>
        </authorList>
    </citation>
    <scope>NUCLEOTIDE SEQUENCE [LARGE SCALE GENOMIC DNA]</scope>
    <source>
        <strain evidence="2 3">CBS 464.89</strain>
    </source>
</reference>
<feature type="compositionally biased region" description="Low complexity" evidence="1">
    <location>
        <begin position="318"/>
        <end position="329"/>
    </location>
</feature>
<dbReference type="EMBL" id="ML145116">
    <property type="protein sequence ID" value="TBU59244.1"/>
    <property type="molecule type" value="Genomic_DNA"/>
</dbReference>
<dbReference type="STRING" id="114155.A0A4Q9PY62"/>
<feature type="compositionally biased region" description="Basic and acidic residues" evidence="1">
    <location>
        <begin position="200"/>
        <end position="217"/>
    </location>
</feature>
<feature type="compositionally biased region" description="Low complexity" evidence="1">
    <location>
        <begin position="345"/>
        <end position="357"/>
    </location>
</feature>
<keyword evidence="3" id="KW-1185">Reference proteome</keyword>
<dbReference type="AlphaFoldDB" id="A0A4Q9PY62"/>
<accession>A0A4Q9PY62</accession>
<gene>
    <name evidence="2" type="ORF">BD310DRAFT_925581</name>
</gene>